<keyword evidence="4" id="KW-0677">Repeat</keyword>
<feature type="active site" evidence="8 9">
    <location>
        <position position="333"/>
    </location>
</feature>
<dbReference type="STRING" id="6182.A0A4Z2DAB1"/>
<dbReference type="PROSITE" id="PS00139">
    <property type="entry name" value="THIOL_PROTEASE_CYS"/>
    <property type="match status" value="1"/>
</dbReference>
<accession>A0A4Z2DAB1</accession>
<dbReference type="PROSITE" id="PS00018">
    <property type="entry name" value="EF_HAND_1"/>
    <property type="match status" value="1"/>
</dbReference>
<dbReference type="SUPFAM" id="SSF54001">
    <property type="entry name" value="Cysteine proteinases"/>
    <property type="match status" value="1"/>
</dbReference>
<dbReference type="PRINTS" id="PR00704">
    <property type="entry name" value="CALPAIN"/>
</dbReference>
<evidence type="ECO:0000256" key="1">
    <source>
        <dbReference type="ARBA" id="ARBA00007623"/>
    </source>
</evidence>
<dbReference type="FunFam" id="3.90.70.10:FF:000001">
    <property type="entry name" value="Calpain-1 catalytic subunit"/>
    <property type="match status" value="1"/>
</dbReference>
<dbReference type="SUPFAM" id="SSF49758">
    <property type="entry name" value="Calpain large subunit, middle domain (domain III)"/>
    <property type="match status" value="1"/>
</dbReference>
<dbReference type="GO" id="GO:0005509">
    <property type="term" value="F:calcium ion binding"/>
    <property type="evidence" value="ECO:0007669"/>
    <property type="project" value="InterPro"/>
</dbReference>
<dbReference type="FunFam" id="2.60.120.380:FF:000001">
    <property type="entry name" value="Calpain-1 catalytic subunit"/>
    <property type="match status" value="1"/>
</dbReference>
<dbReference type="GO" id="GO:0006508">
    <property type="term" value="P:proteolysis"/>
    <property type="evidence" value="ECO:0007669"/>
    <property type="project" value="UniProtKB-KW"/>
</dbReference>
<dbReference type="InterPro" id="IPR022682">
    <property type="entry name" value="Calpain_domain_III"/>
</dbReference>
<keyword evidence="6 9" id="KW-0788">Thiol protease</keyword>
<evidence type="ECO:0000256" key="8">
    <source>
        <dbReference type="PIRSR" id="PIRSR622684-1"/>
    </source>
</evidence>
<keyword evidence="2 9" id="KW-0645">Protease</keyword>
<dbReference type="Pfam" id="PF01067">
    <property type="entry name" value="Calpain_III"/>
    <property type="match status" value="1"/>
</dbReference>
<dbReference type="InterPro" id="IPR000169">
    <property type="entry name" value="Pept_cys_AS"/>
</dbReference>
<dbReference type="Pfam" id="PF13405">
    <property type="entry name" value="EF-hand_6"/>
    <property type="match status" value="1"/>
</dbReference>
<dbReference type="InterPro" id="IPR033883">
    <property type="entry name" value="C2_III"/>
</dbReference>
<dbReference type="Gene3D" id="1.10.238.10">
    <property type="entry name" value="EF-hand"/>
    <property type="match status" value="1"/>
</dbReference>
<proteinExistence type="inferred from homology"/>
<dbReference type="SMART" id="SM00230">
    <property type="entry name" value="CysPc"/>
    <property type="match status" value="1"/>
</dbReference>
<keyword evidence="5 9" id="KW-0378">Hydrolase</keyword>
<dbReference type="InterPro" id="IPR011992">
    <property type="entry name" value="EF-hand-dom_pair"/>
</dbReference>
<dbReference type="Proteomes" id="UP000311919">
    <property type="component" value="Unassembled WGS sequence"/>
</dbReference>
<dbReference type="InterPro" id="IPR036213">
    <property type="entry name" value="Calpain_III_sf"/>
</dbReference>
<dbReference type="GO" id="GO:0004198">
    <property type="term" value="F:calcium-dependent cysteine-type endopeptidase activity"/>
    <property type="evidence" value="ECO:0007669"/>
    <property type="project" value="InterPro"/>
</dbReference>
<dbReference type="PROSITE" id="PS50203">
    <property type="entry name" value="CALPAIN_CAT"/>
    <property type="match status" value="1"/>
</dbReference>
<evidence type="ECO:0000313" key="12">
    <source>
        <dbReference type="EMBL" id="TNN13424.1"/>
    </source>
</evidence>
<evidence type="ECO:0000256" key="2">
    <source>
        <dbReference type="ARBA" id="ARBA00022670"/>
    </source>
</evidence>
<dbReference type="AlphaFoldDB" id="A0A4Z2DAB1"/>
<comment type="caution">
    <text evidence="12">The sequence shown here is derived from an EMBL/GenBank/DDBJ whole genome shotgun (WGS) entry which is preliminary data.</text>
</comment>
<dbReference type="CDD" id="cd00214">
    <property type="entry name" value="Calpain_III"/>
    <property type="match status" value="1"/>
</dbReference>
<evidence type="ECO:0000256" key="6">
    <source>
        <dbReference type="ARBA" id="ARBA00022807"/>
    </source>
</evidence>
<dbReference type="InterPro" id="IPR022683">
    <property type="entry name" value="Calpain_III"/>
</dbReference>
<dbReference type="SMART" id="SM00054">
    <property type="entry name" value="EFh"/>
    <property type="match status" value="3"/>
</dbReference>
<dbReference type="InterPro" id="IPR038765">
    <property type="entry name" value="Papain-like_cys_pep_sf"/>
</dbReference>
<evidence type="ECO:0000259" key="11">
    <source>
        <dbReference type="PROSITE" id="PS50222"/>
    </source>
</evidence>
<evidence type="ECO:0000313" key="13">
    <source>
        <dbReference type="Proteomes" id="UP000311919"/>
    </source>
</evidence>
<dbReference type="InterPro" id="IPR018247">
    <property type="entry name" value="EF_Hand_1_Ca_BS"/>
</dbReference>
<dbReference type="EMBL" id="SKCS01000192">
    <property type="protein sequence ID" value="TNN13424.1"/>
    <property type="molecule type" value="Genomic_DNA"/>
</dbReference>
<name>A0A4Z2DAB1_SCHJA</name>
<feature type="active site" evidence="8 9">
    <location>
        <position position="176"/>
    </location>
</feature>
<dbReference type="Gene3D" id="3.90.70.10">
    <property type="entry name" value="Cysteine proteinases"/>
    <property type="match status" value="1"/>
</dbReference>
<evidence type="ECO:0000256" key="9">
    <source>
        <dbReference type="PROSITE-ProRule" id="PRU00239"/>
    </source>
</evidence>
<feature type="domain" description="EF-hand" evidence="11">
    <location>
        <begin position="680"/>
        <end position="715"/>
    </location>
</feature>
<feature type="active site" evidence="8 9">
    <location>
        <position position="361"/>
    </location>
</feature>
<protein>
    <submittedName>
        <fullName evidence="12">Calpain-B isoform 4</fullName>
    </submittedName>
</protein>
<organism evidence="12 13">
    <name type="scientific">Schistosoma japonicum</name>
    <name type="common">Blood fluke</name>
    <dbReference type="NCBI Taxonomy" id="6182"/>
    <lineage>
        <taxon>Eukaryota</taxon>
        <taxon>Metazoa</taxon>
        <taxon>Spiralia</taxon>
        <taxon>Lophotrochozoa</taxon>
        <taxon>Platyhelminthes</taxon>
        <taxon>Trematoda</taxon>
        <taxon>Digenea</taxon>
        <taxon>Strigeidida</taxon>
        <taxon>Schistosomatoidea</taxon>
        <taxon>Schistosomatidae</taxon>
        <taxon>Schistosoma</taxon>
    </lineage>
</organism>
<dbReference type="CDD" id="cd00044">
    <property type="entry name" value="CysPc"/>
    <property type="match status" value="1"/>
</dbReference>
<evidence type="ECO:0000256" key="5">
    <source>
        <dbReference type="ARBA" id="ARBA00022801"/>
    </source>
</evidence>
<reference evidence="12 13" key="1">
    <citation type="submission" date="2019-03" db="EMBL/GenBank/DDBJ databases">
        <title>An improved genome assembly of the fluke Schistosoma japonicum.</title>
        <authorList>
            <person name="Hu W."/>
            <person name="Luo F."/>
            <person name="Yin M."/>
            <person name="Mo X."/>
            <person name="Sun C."/>
            <person name="Wu Q."/>
            <person name="Zhu B."/>
            <person name="Xiang M."/>
            <person name="Wang J."/>
            <person name="Wang Y."/>
            <person name="Zhang T."/>
            <person name="Xu B."/>
            <person name="Zheng H."/>
            <person name="Feng Z."/>
        </authorList>
    </citation>
    <scope>NUCLEOTIDE SEQUENCE [LARGE SCALE GENOMIC DNA]</scope>
    <source>
        <strain evidence="12">HuSjv2</strain>
        <tissue evidence="12">Worms</tissue>
    </source>
</reference>
<dbReference type="OrthoDB" id="424753at2759"/>
<gene>
    <name evidence="12" type="ORF">EWB00_002967</name>
</gene>
<evidence type="ECO:0000256" key="4">
    <source>
        <dbReference type="ARBA" id="ARBA00022737"/>
    </source>
</evidence>
<dbReference type="SMART" id="SM00720">
    <property type="entry name" value="calpain_III"/>
    <property type="match status" value="1"/>
</dbReference>
<keyword evidence="13" id="KW-1185">Reference proteome</keyword>
<keyword evidence="7" id="KW-0106">Calcium</keyword>
<dbReference type="GO" id="GO:0005737">
    <property type="term" value="C:cytoplasm"/>
    <property type="evidence" value="ECO:0007669"/>
    <property type="project" value="TreeGrafter"/>
</dbReference>
<feature type="domain" description="Calpain catalytic" evidence="10">
    <location>
        <begin position="121"/>
        <end position="421"/>
    </location>
</feature>
<dbReference type="CDD" id="cd16196">
    <property type="entry name" value="EFh_PEF_CalpA_B"/>
    <property type="match status" value="1"/>
</dbReference>
<evidence type="ECO:0000259" key="10">
    <source>
        <dbReference type="PROSITE" id="PS50203"/>
    </source>
</evidence>
<dbReference type="Pfam" id="PF00648">
    <property type="entry name" value="Peptidase_C2"/>
    <property type="match status" value="1"/>
</dbReference>
<dbReference type="PANTHER" id="PTHR10183">
    <property type="entry name" value="CALPAIN"/>
    <property type="match status" value="1"/>
</dbReference>
<dbReference type="InterPro" id="IPR002048">
    <property type="entry name" value="EF_hand_dom"/>
</dbReference>
<evidence type="ECO:0000256" key="3">
    <source>
        <dbReference type="ARBA" id="ARBA00022723"/>
    </source>
</evidence>
<dbReference type="InterPro" id="IPR001300">
    <property type="entry name" value="Peptidase_C2_calpain_cat"/>
</dbReference>
<sequence length="794" mass="90216">MSLFSSPALNSYVSSATTFIKKSIETKVFDDAGSKGAFIGMNAPLIGRYGVTITSGGTINLGRFKDPRATLRDARDNKVVVPPDYGNISSKPIPATRGGDISSADLSYDQLKEQLLRSGKLFEDPEFPPNDRSLYFSQKPPKQIQWLRPHEICSNPEFITGGASRFDVRQGELGDCWLLAAIACLSMDKKLFEQVVAIDQSFTKEYCGLFRFHFWNYGEWKEVVVDDRLPTYQRSLVYIHSTEKNEFWSALLEKAYAKLCGSYEALKGGTTSEALEDFTGGIFEMFDLKNETPPNLLQVMLKSQELSSLMACSIQADPNTFEARLPNGLIMGHAYSVTSVKLLDISVPNKTGKIPLVRVRNPWGDESEWKGAWSDKSKEWSLISPEQRQQLGLTFDDDGEFWMSYQDFVSNFEKLEICHLGPQSMGEMQGNRVWEMCIEEGCWKRRVSAGGCRNFLDTFWINPQYVVSVEDPDENDEENKGTLIVGLMQKNRRKMRQEGADLLTIGYAVYKLPEQHQGTLDMKFFKYNASVARSPAFINLREVCGRHRLDPGHYAVIPSTFQPNEEAEFMLRIFSEKKRSTHELDDEIGETQPALNVDDNTVVKPLTDVQVEALQKAFNKVAGDDGEIDADELRDILNCAFTRDFTFDGFSLESCRSMIAMMDFDRSGMLSFPEFRKLWDLLRVWKSAFKQFDVDKSGSMNSIELRNALKHVGFSINNSVFSTLVMRFSRRDGSVPFDSYVICCARLQTLFEVFKATPKNDEAQALFSESEVSYVIRTDRRSYPFFAKSRLFEN</sequence>
<dbReference type="InterPro" id="IPR022684">
    <property type="entry name" value="Calpain_cysteine_protease"/>
</dbReference>
<comment type="similarity">
    <text evidence="1">Belongs to the peptidase C2 family.</text>
</comment>
<keyword evidence="3" id="KW-0479">Metal-binding</keyword>
<dbReference type="SUPFAM" id="SSF47473">
    <property type="entry name" value="EF-hand"/>
    <property type="match status" value="1"/>
</dbReference>
<dbReference type="PANTHER" id="PTHR10183:SF433">
    <property type="entry name" value="CALPAIN-A-RELATED"/>
    <property type="match status" value="1"/>
</dbReference>
<dbReference type="Gene3D" id="2.60.120.380">
    <property type="match status" value="1"/>
</dbReference>
<dbReference type="PROSITE" id="PS50222">
    <property type="entry name" value="EF_HAND_2"/>
    <property type="match status" value="1"/>
</dbReference>
<evidence type="ECO:0000256" key="7">
    <source>
        <dbReference type="ARBA" id="ARBA00022837"/>
    </source>
</evidence>